<reference evidence="4" key="2">
    <citation type="submission" date="2020-12" db="EMBL/GenBank/DDBJ databases">
        <title>New Spironucleus salmonicida genome in near-complete chromosomes.</title>
        <authorList>
            <person name="Xu F."/>
            <person name="Kurt Z."/>
            <person name="Jimenez-Gonzalez A."/>
            <person name="Astvaldsson A."/>
            <person name="Andersson J.O."/>
            <person name="Svard S.G."/>
        </authorList>
    </citation>
    <scope>NUCLEOTIDE SEQUENCE</scope>
    <source>
        <strain evidence="4">ATCC 50377</strain>
    </source>
</reference>
<protein>
    <submittedName>
        <fullName evidence="3">Protein phosphatase PP2A regulatory subunit B</fullName>
    </submittedName>
</protein>
<evidence type="ECO:0000313" key="3">
    <source>
        <dbReference type="EMBL" id="EST45741.1"/>
    </source>
</evidence>
<evidence type="ECO:0000256" key="2">
    <source>
        <dbReference type="ARBA" id="ARBA00022737"/>
    </source>
</evidence>
<dbReference type="PRINTS" id="PR00600">
    <property type="entry name" value="PP2APR55"/>
</dbReference>
<dbReference type="EMBL" id="KI546089">
    <property type="protein sequence ID" value="EST45741.1"/>
    <property type="molecule type" value="Genomic_DNA"/>
</dbReference>
<dbReference type="KEGG" id="ssao:94296120"/>
<dbReference type="EMBL" id="AUWU02000002">
    <property type="protein sequence ID" value="KAH0576533.1"/>
    <property type="molecule type" value="Genomic_DNA"/>
</dbReference>
<evidence type="ECO:0000256" key="1">
    <source>
        <dbReference type="ARBA" id="ARBA00022574"/>
    </source>
</evidence>
<evidence type="ECO:0000313" key="4">
    <source>
        <dbReference type="EMBL" id="KAH0576533.1"/>
    </source>
</evidence>
<dbReference type="InterPro" id="IPR000009">
    <property type="entry name" value="PP2A_PR55"/>
</dbReference>
<dbReference type="AlphaFoldDB" id="V6LPV6"/>
<reference evidence="3 4" key="1">
    <citation type="journal article" date="2014" name="PLoS Genet.">
        <title>The Genome of Spironucleus salmonicida Highlights a Fish Pathogen Adapted to Fluctuating Environments.</title>
        <authorList>
            <person name="Xu F."/>
            <person name="Jerlstrom-Hultqvist J."/>
            <person name="Einarsson E."/>
            <person name="Astvaldsson A."/>
            <person name="Svard S.G."/>
            <person name="Andersson J.O."/>
        </authorList>
    </citation>
    <scope>NUCLEOTIDE SEQUENCE</scope>
    <source>
        <strain evidence="4">ATCC 50377</strain>
    </source>
</reference>
<dbReference type="Gene3D" id="2.130.10.10">
    <property type="entry name" value="YVTN repeat-like/Quinoprotein amine dehydrogenase"/>
    <property type="match status" value="1"/>
</dbReference>
<name>V6LPV6_9EUKA</name>
<dbReference type="Proteomes" id="UP000018208">
    <property type="component" value="Unassembled WGS sequence"/>
</dbReference>
<dbReference type="InterPro" id="IPR036322">
    <property type="entry name" value="WD40_repeat_dom_sf"/>
</dbReference>
<dbReference type="VEuPathDB" id="GiardiaDB:SS50377_22097"/>
<keyword evidence="5" id="KW-1185">Reference proteome</keyword>
<dbReference type="InterPro" id="IPR015943">
    <property type="entry name" value="WD40/YVTN_repeat-like_dom_sf"/>
</dbReference>
<dbReference type="SUPFAM" id="SSF50978">
    <property type="entry name" value="WD40 repeat-like"/>
    <property type="match status" value="1"/>
</dbReference>
<dbReference type="OrthoDB" id="6274823at2759"/>
<keyword evidence="2" id="KW-0677">Repeat</keyword>
<accession>V6LPV6</accession>
<dbReference type="GO" id="GO:0019888">
    <property type="term" value="F:protein phosphatase regulator activity"/>
    <property type="evidence" value="ECO:0007669"/>
    <property type="project" value="InterPro"/>
</dbReference>
<evidence type="ECO:0000313" key="5">
    <source>
        <dbReference type="Proteomes" id="UP000018208"/>
    </source>
</evidence>
<gene>
    <name evidence="4" type="ORF">SS50377_22097</name>
    <name evidence="3" type="ORF">SS50377_jh017</name>
</gene>
<proteinExistence type="predicted"/>
<keyword evidence="1" id="KW-0853">WD repeat</keyword>
<dbReference type="GO" id="GO:0000159">
    <property type="term" value="C:protein phosphatase type 2A complex"/>
    <property type="evidence" value="ECO:0007669"/>
    <property type="project" value="InterPro"/>
</dbReference>
<sequence>MPFQQMIDLQFCQSFGQEKDQTDQEQISSLKFSDQYLAVGDQGGRVILFTYKTQHQSPILKNDIYCPSASMVPKFEFQAHNKEFDPIRSCEIRSKVIEMEFVRDNILLTANEKEVKMWKLGQKQVWSKGDSEFPIKSGVKVTSTLKKTFNSIQNYHINSIHAQNDIFLIADDFSIKQYSIENIHESLLICNIIPTNMESILETIKVAQFNDQSDNIINYGTDLGNIHILDKRQTQQGSSTSFGVDSSVFDLKSHNDNLYIRTLNDMYIYDVRNTSQPLLELPLFRAIYTGKPQTNFKIALKDDVFATGFYGQCVTIGNANDAYQFKATRQLKRSKSDFCSCVGGFQILKDGISTTDQTYNNDFIGVASCFDFSDELLSVSIGGNLYLYGWADQKDSYTRDQTGSNEEGVKYISE</sequence>
<dbReference type="GeneID" id="94296120"/>
<organism evidence="3">
    <name type="scientific">Spironucleus salmonicida</name>
    <dbReference type="NCBI Taxonomy" id="348837"/>
    <lineage>
        <taxon>Eukaryota</taxon>
        <taxon>Metamonada</taxon>
        <taxon>Diplomonadida</taxon>
        <taxon>Hexamitidae</taxon>
        <taxon>Hexamitinae</taxon>
        <taxon>Spironucleus</taxon>
    </lineage>
</organism>
<dbReference type="RefSeq" id="XP_067767306.1">
    <property type="nucleotide sequence ID" value="XM_067905989.1"/>
</dbReference>
<dbReference type="PANTHER" id="PTHR11871">
    <property type="entry name" value="PROTEIN PHOSPHATASE PP2A REGULATORY SUBUNIT B"/>
    <property type="match status" value="1"/>
</dbReference>